<feature type="transmembrane region" description="Helical" evidence="1">
    <location>
        <begin position="242"/>
        <end position="264"/>
    </location>
</feature>
<feature type="transmembrane region" description="Helical" evidence="1">
    <location>
        <begin position="354"/>
        <end position="379"/>
    </location>
</feature>
<feature type="transmembrane region" description="Helical" evidence="1">
    <location>
        <begin position="270"/>
        <end position="291"/>
    </location>
</feature>
<evidence type="ECO:0000313" key="2">
    <source>
        <dbReference type="EMBL" id="AGS71408.1"/>
    </source>
</evidence>
<feature type="transmembrane region" description="Helical" evidence="1">
    <location>
        <begin position="162"/>
        <end position="182"/>
    </location>
</feature>
<reference evidence="2 3" key="2">
    <citation type="journal article" date="2013" name="J. Biotechnol.">
        <title>Complete genome sequence of the kirromycin producer Streptomyces collinus Tu 365 consisting of a linear chromosome and two linear plasmids.</title>
        <authorList>
            <person name="Ruckert C."/>
            <person name="Szczepanowski R."/>
            <person name="Albersmeier A."/>
            <person name="Goesmann A."/>
            <person name="Iftime D."/>
            <person name="Musiol E.M."/>
            <person name="Blin K."/>
            <person name="Wohlleben W."/>
            <person name="Puhler A."/>
            <person name="Kalinowski J."/>
            <person name="Weber T."/>
        </authorList>
    </citation>
    <scope>NUCLEOTIDE SEQUENCE [LARGE SCALE GENOMIC DNA]</scope>
    <source>
        <strain evidence="3">DSM 40733 / Tue 365</strain>
    </source>
</reference>
<feature type="transmembrane region" description="Helical" evidence="1">
    <location>
        <begin position="412"/>
        <end position="430"/>
    </location>
</feature>
<feature type="transmembrane region" description="Helical" evidence="1">
    <location>
        <begin position="298"/>
        <end position="318"/>
    </location>
</feature>
<organism evidence="2 3">
    <name type="scientific">Streptomyces collinus (strain DSM 40733 / Tue 365)</name>
    <dbReference type="NCBI Taxonomy" id="1214242"/>
    <lineage>
        <taxon>Bacteria</taxon>
        <taxon>Bacillati</taxon>
        <taxon>Actinomycetota</taxon>
        <taxon>Actinomycetes</taxon>
        <taxon>Kitasatosporales</taxon>
        <taxon>Streptomycetaceae</taxon>
        <taxon>Streptomyces</taxon>
    </lineage>
</organism>
<feature type="transmembrane region" description="Helical" evidence="1">
    <location>
        <begin position="636"/>
        <end position="654"/>
    </location>
</feature>
<feature type="transmembrane region" description="Helical" evidence="1">
    <location>
        <begin position="563"/>
        <end position="580"/>
    </location>
</feature>
<keyword evidence="3" id="KW-1185">Reference proteome</keyword>
<reference evidence="3" key="1">
    <citation type="submission" date="2012-10" db="EMBL/GenBank/DDBJ databases">
        <title>The complete genome sequence of Streptomyces collinus Tu 365.</title>
        <authorList>
            <person name="Ruckert C."/>
            <person name="Szczepanowski R."/>
            <person name="Goesmann A."/>
            <person name="Pross E.K."/>
            <person name="Musiol E.M."/>
            <person name="Blin K."/>
            <person name="Wohlleben W."/>
            <person name="Puhler A."/>
            <person name="Weber T."/>
            <person name="Kalinowski J."/>
        </authorList>
    </citation>
    <scope>NUCLEOTIDE SEQUENCE [LARGE SCALE GENOMIC DNA]</scope>
    <source>
        <strain evidence="3">DSM 40733 / Tue 365</strain>
    </source>
</reference>
<dbReference type="EMBL" id="CP006259">
    <property type="protein sequence ID" value="AGS71408.1"/>
    <property type="molecule type" value="Genomic_DNA"/>
</dbReference>
<feature type="transmembrane region" description="Helical" evidence="1">
    <location>
        <begin position="764"/>
        <end position="784"/>
    </location>
</feature>
<dbReference type="PATRIC" id="fig|1214242.5.peg.4706"/>
<dbReference type="NCBIfam" id="NF047321">
    <property type="entry name" value="SCO7613_CTERM"/>
    <property type="match status" value="1"/>
</dbReference>
<evidence type="ECO:0000313" key="3">
    <source>
        <dbReference type="Proteomes" id="UP000015423"/>
    </source>
</evidence>
<feature type="transmembrane region" description="Helical" evidence="1">
    <location>
        <begin position="324"/>
        <end position="342"/>
    </location>
</feature>
<dbReference type="STRING" id="1214242.B446_22980"/>
<feature type="transmembrane region" description="Helical" evidence="1">
    <location>
        <begin position="107"/>
        <end position="125"/>
    </location>
</feature>
<dbReference type="AlphaFoldDB" id="S5UW54"/>
<feature type="transmembrane region" description="Helical" evidence="1">
    <location>
        <begin position="537"/>
        <end position="557"/>
    </location>
</feature>
<feature type="transmembrane region" description="Helical" evidence="1">
    <location>
        <begin position="713"/>
        <end position="730"/>
    </location>
</feature>
<keyword evidence="1" id="KW-0472">Membrane</keyword>
<dbReference type="HOGENOM" id="CLU_315898_0_0_11"/>
<feature type="transmembrane region" description="Helical" evidence="1">
    <location>
        <begin position="437"/>
        <end position="456"/>
    </location>
</feature>
<gene>
    <name evidence="2" type="ORF">B446_22980</name>
</gene>
<dbReference type="eggNOG" id="COG3087">
    <property type="taxonomic scope" value="Bacteria"/>
</dbReference>
<accession>S5UW54</accession>
<proteinExistence type="predicted"/>
<feature type="transmembrane region" description="Helical" evidence="1">
    <location>
        <begin position="587"/>
        <end position="605"/>
    </location>
</feature>
<feature type="transmembrane region" description="Helical" evidence="1">
    <location>
        <begin position="689"/>
        <end position="707"/>
    </location>
</feature>
<feature type="transmembrane region" description="Helical" evidence="1">
    <location>
        <begin position="513"/>
        <end position="530"/>
    </location>
</feature>
<feature type="transmembrane region" description="Helical" evidence="1">
    <location>
        <begin position="660"/>
        <end position="677"/>
    </location>
</feature>
<dbReference type="Proteomes" id="UP000015423">
    <property type="component" value="Chromosome"/>
</dbReference>
<sequence length="802" mass="80879">MPYAVARPTLRAMTPVPPPAEELRLIDAELWHLHARSSQLLARRAWLVAHLSATAQHRPLPTAAPRPEATAPRVQNLLLLLGGLLLTIAAIAFTLVSWGHLGITGRASVLGAVTVAALAAPVPLVGRGLRSTAEAVAGLACALTALDAYALHAVALTGVDGTAYTAGASAVLAAVWAGYGLLPGPAGLRLPLPVALATAQLPLLLWAVASGAGRYGITAALLVTAACDTVVASRAPAGPVRIVATVGAYATGAWGVLGAAWLSWTAVGPGAAAEAATLLLFAAGVALAAAVRDRAEGHAVGLCVAAGLLVVTALGGIVRPVLPAAWTVPAHLAVGIALSGAVRAHRLPEPVRRGLALASAAVQGLAVLWALPLLLLTVLGPAGAAERVWSGAPDGARQAVSVGAPWLPQLRTAPLVLAAVAGVLVLVVRATAWRSRALQGALLLGWAALTVVPVVLDLPYPAALVVEGVEAAVLLAVATRSRTVKSGHAVPAPALALVTSVSLAFLALPTRSATLGVLAALTALFAAASAGRRLAAVTVPAALVFGTALACAVGAAAGWAPQHAALLVLVVPAVAALLAARATDVRTTVAVEATGAAAGLLAVGLTGTDPAMLSLALSLSAVIVAATAVRADRRPAAYAATALFALAAWVRLAAWDVTAPEAYTVPVSVPALVIGALRRRRDPQASSWAAYGPGLAATLVPSLAAAWTDAHPTRPWLVGAAALVVTLLGARHRLRAPLLLGGGVLVLDTVHELAPYLVQVADALPRWVPFASAGLLLLAVGATYERRLRDVRRLREMLGRTH</sequence>
<feature type="transmembrane region" description="Helical" evidence="1">
    <location>
        <begin position="611"/>
        <end position="629"/>
    </location>
</feature>
<protein>
    <submittedName>
        <fullName evidence="2">Uncharacterized protein</fullName>
    </submittedName>
</protein>
<evidence type="ECO:0000256" key="1">
    <source>
        <dbReference type="SAM" id="Phobius"/>
    </source>
</evidence>
<feature type="transmembrane region" description="Helical" evidence="1">
    <location>
        <begin position="77"/>
        <end position="101"/>
    </location>
</feature>
<keyword evidence="1" id="KW-1133">Transmembrane helix</keyword>
<feature type="transmembrane region" description="Helical" evidence="1">
    <location>
        <begin position="737"/>
        <end position="758"/>
    </location>
</feature>
<dbReference type="InterPro" id="IPR058062">
    <property type="entry name" value="SCO7613_C"/>
</dbReference>
<dbReference type="KEGG" id="sci:B446_22980"/>
<name>S5UW54_STRC3</name>
<keyword evidence="1" id="KW-0812">Transmembrane</keyword>